<accession>A0ABV4IG36</accession>
<organism evidence="2 3">
    <name type="scientific">Comamonas jiangduensis</name>
    <dbReference type="NCBI Taxonomy" id="1194168"/>
    <lineage>
        <taxon>Bacteria</taxon>
        <taxon>Pseudomonadati</taxon>
        <taxon>Pseudomonadota</taxon>
        <taxon>Betaproteobacteria</taxon>
        <taxon>Burkholderiales</taxon>
        <taxon>Comamonadaceae</taxon>
        <taxon>Comamonas</taxon>
    </lineage>
</organism>
<proteinExistence type="predicted"/>
<dbReference type="Proteomes" id="UP001567350">
    <property type="component" value="Unassembled WGS sequence"/>
</dbReference>
<keyword evidence="1" id="KW-0472">Membrane</keyword>
<reference evidence="2 3" key="1">
    <citation type="submission" date="2024-08" db="EMBL/GenBank/DDBJ databases">
        <authorList>
            <person name="Feng Z."/>
            <person name="Ronholm J."/>
        </authorList>
    </citation>
    <scope>NUCLEOTIDE SEQUENCE [LARGE SCALE GENOMIC DNA]</scope>
    <source>
        <strain evidence="2 3">4-AB0-8</strain>
    </source>
</reference>
<protein>
    <submittedName>
        <fullName evidence="2">Uncharacterized protein</fullName>
    </submittedName>
</protein>
<dbReference type="EMBL" id="JBGJLR010000021">
    <property type="protein sequence ID" value="MEZ2740790.1"/>
    <property type="molecule type" value="Genomic_DNA"/>
</dbReference>
<evidence type="ECO:0000313" key="3">
    <source>
        <dbReference type="Proteomes" id="UP001567350"/>
    </source>
</evidence>
<dbReference type="RefSeq" id="WP_219162133.1">
    <property type="nucleotide sequence ID" value="NZ_JBGJLR010000021.1"/>
</dbReference>
<evidence type="ECO:0000313" key="2">
    <source>
        <dbReference type="EMBL" id="MEZ2740790.1"/>
    </source>
</evidence>
<comment type="caution">
    <text evidence="2">The sequence shown here is derived from an EMBL/GenBank/DDBJ whole genome shotgun (WGS) entry which is preliminary data.</text>
</comment>
<name>A0ABV4IG36_9BURK</name>
<keyword evidence="1" id="KW-1133">Transmembrane helix</keyword>
<feature type="transmembrane region" description="Helical" evidence="1">
    <location>
        <begin position="16"/>
        <end position="38"/>
    </location>
</feature>
<sequence>MATRTPLPAKSTDSSLVTGLIFTVLVLVAALIVGGYWMQKQRGESAERMQANAYQNYLNNTRPTPMPPAAQASAVRSQQAQAQETRQYLLGHPAVTPGTGFDKPGVQTTGKAIVQAIDQAKGL</sequence>
<keyword evidence="1" id="KW-0812">Transmembrane</keyword>
<keyword evidence="3" id="KW-1185">Reference proteome</keyword>
<evidence type="ECO:0000256" key="1">
    <source>
        <dbReference type="SAM" id="Phobius"/>
    </source>
</evidence>
<gene>
    <name evidence="2" type="ORF">ACBP88_15285</name>
</gene>